<dbReference type="EMBL" id="CP008726">
    <property type="protein sequence ID" value="AIO65164.1"/>
    <property type="molecule type" value="Genomic_DNA"/>
</dbReference>
<dbReference type="AlphaFoldDB" id="A0AAI8FLM4"/>
<proteinExistence type="predicted"/>
<keyword evidence="2" id="KW-1185">Reference proteome</keyword>
<gene>
    <name evidence="1" type="ORF">DM82_3025</name>
</gene>
<dbReference type="RefSeq" id="WP_010107100.1">
    <property type="nucleotide sequence ID" value="NZ_CP008726.1"/>
</dbReference>
<accession>A0AAI8FLM4</accession>
<sequence>MGGSIYSHHPETTKRKLLQFAVVATLAMWRIASAFMQAPIVDTWNVGDYRAVDQSHHCAQRAGFAEDNA</sequence>
<evidence type="ECO:0000313" key="2">
    <source>
        <dbReference type="Proteomes" id="UP000029424"/>
    </source>
</evidence>
<reference evidence="1 2" key="1">
    <citation type="submission" date="2014-06" db="EMBL/GenBank/DDBJ databases">
        <authorList>
            <person name="Bishop-Lilly K.A."/>
            <person name="Broomall S.M."/>
            <person name="Chain P.S."/>
            <person name="Chertkov O."/>
            <person name="Coyne S.R."/>
            <person name="Daligault H.E."/>
            <person name="Davenport K.W."/>
            <person name="Erkkila T."/>
            <person name="Frey K.G."/>
            <person name="Gibbons H.S."/>
            <person name="Gu W."/>
            <person name="Jaissle J."/>
            <person name="Johnson S.L."/>
            <person name="Koroleva G.I."/>
            <person name="Ladner J.T."/>
            <person name="Lo C.-C."/>
            <person name="Minogue T.D."/>
            <person name="Munk C."/>
            <person name="Palacios G.F."/>
            <person name="Redden C.L."/>
            <person name="Rosenzweig C.N."/>
            <person name="Scholz M.B."/>
            <person name="Teshima H."/>
            <person name="Xu Y."/>
        </authorList>
    </citation>
    <scope>NUCLEOTIDE SEQUENCE [LARGE SCALE GENOMIC DNA]</scope>
    <source>
        <strain evidence="1 2">EO147</strain>
    </source>
</reference>
<evidence type="ECO:0000313" key="1">
    <source>
        <dbReference type="EMBL" id="AIO65164.1"/>
    </source>
</evidence>
<dbReference type="Proteomes" id="UP000029424">
    <property type="component" value="Chromosome 1"/>
</dbReference>
<protein>
    <submittedName>
        <fullName evidence="1">Uncharacterized protein</fullName>
    </submittedName>
</protein>
<organism evidence="1 2">
    <name type="scientific">Burkholderia oklahomensis</name>
    <dbReference type="NCBI Taxonomy" id="342113"/>
    <lineage>
        <taxon>Bacteria</taxon>
        <taxon>Pseudomonadati</taxon>
        <taxon>Pseudomonadota</taxon>
        <taxon>Betaproteobacteria</taxon>
        <taxon>Burkholderiales</taxon>
        <taxon>Burkholderiaceae</taxon>
        <taxon>Burkholderia</taxon>
        <taxon>pseudomallei group</taxon>
    </lineage>
</organism>
<name>A0AAI8FLM4_9BURK</name>
<dbReference type="KEGG" id="bok:DM82_3025"/>